<evidence type="ECO:0000313" key="5">
    <source>
        <dbReference type="EMBL" id="PTX52122.1"/>
    </source>
</evidence>
<dbReference type="RefSeq" id="WP_107974592.1">
    <property type="nucleotide sequence ID" value="NZ_BMEZ01000002.1"/>
</dbReference>
<evidence type="ECO:0000313" key="6">
    <source>
        <dbReference type="Proteomes" id="UP000244069"/>
    </source>
</evidence>
<dbReference type="Gene3D" id="2.40.50.100">
    <property type="match status" value="1"/>
</dbReference>
<evidence type="ECO:0000259" key="3">
    <source>
        <dbReference type="Pfam" id="PF25917"/>
    </source>
</evidence>
<evidence type="ECO:0000256" key="2">
    <source>
        <dbReference type="SAM" id="Phobius"/>
    </source>
</evidence>
<accession>A0A2T6B7X1</accession>
<feature type="transmembrane region" description="Helical" evidence="2">
    <location>
        <begin position="7"/>
        <end position="29"/>
    </location>
</feature>
<gene>
    <name evidence="5" type="ORF">C8N44_102167</name>
</gene>
<keyword evidence="2" id="KW-0812">Transmembrane</keyword>
<dbReference type="AlphaFoldDB" id="A0A2T6B7X1"/>
<comment type="caution">
    <text evidence="5">The sequence shown here is derived from an EMBL/GenBank/DDBJ whole genome shotgun (WGS) entry which is preliminary data.</text>
</comment>
<dbReference type="Gene3D" id="1.10.287.470">
    <property type="entry name" value="Helix hairpin bin"/>
    <property type="match status" value="2"/>
</dbReference>
<feature type="coiled-coil region" evidence="1">
    <location>
        <begin position="154"/>
        <end position="188"/>
    </location>
</feature>
<evidence type="ECO:0000256" key="1">
    <source>
        <dbReference type="SAM" id="Coils"/>
    </source>
</evidence>
<organism evidence="5 6">
    <name type="scientific">Allosediminivita pacifica</name>
    <dbReference type="NCBI Taxonomy" id="1267769"/>
    <lineage>
        <taxon>Bacteria</taxon>
        <taxon>Pseudomonadati</taxon>
        <taxon>Pseudomonadota</taxon>
        <taxon>Alphaproteobacteria</taxon>
        <taxon>Rhodobacterales</taxon>
        <taxon>Paracoccaceae</taxon>
        <taxon>Allosediminivita</taxon>
    </lineage>
</organism>
<keyword evidence="2" id="KW-1133">Transmembrane helix</keyword>
<dbReference type="OrthoDB" id="9811754at2"/>
<dbReference type="InterPro" id="IPR058625">
    <property type="entry name" value="MdtA-like_BSH"/>
</dbReference>
<sequence>MKPSHFLPTIVVSVIGIAGVLVLLFAWHLPPFTPAQPTTTNAYIRGNVTSLAPQLSGYIDSVEVTDFDEVREGDVIARLDDRIYRQQLRQAEANLASAKAALKVARQEVTSAEAVARAAEATVGAARSTLETAQSDWTRVQRLRDRDIASDASADQSRLALRQAEAGVTEAEAQLDIQREALESAKVALDTRAADIASAEAAVETARINLENTVIRAPADGRLGQVSAHAGQFVSAGTGLVSHVGRDVWVIANFKETGLHGVRIGQPVHFTVDAVGGHDFRGHVEAFSPATASEFSLLSGSNATGNFTKIAQRLPVRIAIDPGQDMIGELAPGLSVVVDIDTLAETDRDLAGRPLFPSEG</sequence>
<keyword evidence="6" id="KW-1185">Reference proteome</keyword>
<dbReference type="SUPFAM" id="SSF111369">
    <property type="entry name" value="HlyD-like secretion proteins"/>
    <property type="match status" value="3"/>
</dbReference>
<dbReference type="Proteomes" id="UP000244069">
    <property type="component" value="Unassembled WGS sequence"/>
</dbReference>
<dbReference type="Pfam" id="PF25954">
    <property type="entry name" value="Beta-barrel_RND_2"/>
    <property type="match status" value="1"/>
</dbReference>
<evidence type="ECO:0000259" key="4">
    <source>
        <dbReference type="Pfam" id="PF25954"/>
    </source>
</evidence>
<feature type="domain" description="CusB-like beta-barrel" evidence="4">
    <location>
        <begin position="248"/>
        <end position="291"/>
    </location>
</feature>
<dbReference type="InterPro" id="IPR050739">
    <property type="entry name" value="MFP"/>
</dbReference>
<dbReference type="Gene3D" id="2.40.30.170">
    <property type="match status" value="1"/>
</dbReference>
<name>A0A2T6B7X1_9RHOB</name>
<proteinExistence type="predicted"/>
<reference evidence="5 6" key="1">
    <citation type="submission" date="2018-04" db="EMBL/GenBank/DDBJ databases">
        <title>Genomic Encyclopedia of Archaeal and Bacterial Type Strains, Phase II (KMG-II): from individual species to whole genera.</title>
        <authorList>
            <person name="Goeker M."/>
        </authorList>
    </citation>
    <scope>NUCLEOTIDE SEQUENCE [LARGE SCALE GENOMIC DNA]</scope>
    <source>
        <strain evidence="5 6">DSM 29329</strain>
    </source>
</reference>
<dbReference type="PANTHER" id="PTHR30386:SF24">
    <property type="entry name" value="MULTIDRUG RESISTANCE EFFLUX PUMP"/>
    <property type="match status" value="1"/>
</dbReference>
<feature type="coiled-coil region" evidence="1">
    <location>
        <begin position="81"/>
        <end position="122"/>
    </location>
</feature>
<dbReference type="Pfam" id="PF25917">
    <property type="entry name" value="BSH_RND"/>
    <property type="match status" value="1"/>
</dbReference>
<protein>
    <submittedName>
        <fullName evidence="5">Multidrug resistance efflux pump</fullName>
    </submittedName>
</protein>
<dbReference type="InterPro" id="IPR058792">
    <property type="entry name" value="Beta-barrel_RND_2"/>
</dbReference>
<dbReference type="GO" id="GO:0055085">
    <property type="term" value="P:transmembrane transport"/>
    <property type="evidence" value="ECO:0007669"/>
    <property type="project" value="InterPro"/>
</dbReference>
<feature type="domain" description="Multidrug resistance protein MdtA-like barrel-sandwich hybrid" evidence="3">
    <location>
        <begin position="48"/>
        <end position="238"/>
    </location>
</feature>
<dbReference type="EMBL" id="QBKN01000002">
    <property type="protein sequence ID" value="PTX52122.1"/>
    <property type="molecule type" value="Genomic_DNA"/>
</dbReference>
<keyword evidence="2" id="KW-0472">Membrane</keyword>
<dbReference type="PANTHER" id="PTHR30386">
    <property type="entry name" value="MEMBRANE FUSION SUBUNIT OF EMRAB-TOLC MULTIDRUG EFFLUX PUMP"/>
    <property type="match status" value="1"/>
</dbReference>
<keyword evidence="1" id="KW-0175">Coiled coil</keyword>